<dbReference type="SUPFAM" id="SSF53383">
    <property type="entry name" value="PLP-dependent transferases"/>
    <property type="match status" value="1"/>
</dbReference>
<keyword evidence="7 9" id="KW-0663">Pyridoxal phosphate</keyword>
<dbReference type="InterPro" id="IPR005861">
    <property type="entry name" value="HisP_aminotrans"/>
</dbReference>
<dbReference type="InterPro" id="IPR050106">
    <property type="entry name" value="HistidinolP_aminotransfase"/>
</dbReference>
<dbReference type="CDD" id="cd00609">
    <property type="entry name" value="AAT_like"/>
    <property type="match status" value="1"/>
</dbReference>
<comment type="similarity">
    <text evidence="3 9">Belongs to the class-II pyridoxal-phosphate-dependent aminotransferase family. Histidinol-phosphate aminotransferase subfamily.</text>
</comment>
<comment type="cofactor">
    <cofactor evidence="1 9">
        <name>pyridoxal 5'-phosphate</name>
        <dbReference type="ChEBI" id="CHEBI:597326"/>
    </cofactor>
</comment>
<keyword evidence="6 9" id="KW-0808">Transferase</keyword>
<evidence type="ECO:0000256" key="1">
    <source>
        <dbReference type="ARBA" id="ARBA00001933"/>
    </source>
</evidence>
<dbReference type="HAMAP" id="MF_01023">
    <property type="entry name" value="HisC_aminotrans_2"/>
    <property type="match status" value="1"/>
</dbReference>
<comment type="caution">
    <text evidence="11">The sequence shown here is derived from an EMBL/GenBank/DDBJ whole genome shotgun (WGS) entry which is preliminary data.</text>
</comment>
<dbReference type="InterPro" id="IPR004839">
    <property type="entry name" value="Aminotransferase_I/II_large"/>
</dbReference>
<comment type="pathway">
    <text evidence="2 9">Amino-acid biosynthesis; L-histidine biosynthesis; L-histidine from 5-phospho-alpha-D-ribose 1-diphosphate: step 7/9.</text>
</comment>
<evidence type="ECO:0000256" key="8">
    <source>
        <dbReference type="ARBA" id="ARBA00047481"/>
    </source>
</evidence>
<protein>
    <recommendedName>
        <fullName evidence="9">Histidinol-phosphate aminotransferase</fullName>
        <ecNumber evidence="9">2.6.1.9</ecNumber>
    </recommendedName>
    <alternativeName>
        <fullName evidence="9">Imidazole acetol-phosphate transaminase</fullName>
    </alternativeName>
</protein>
<dbReference type="Gene3D" id="3.90.1150.10">
    <property type="entry name" value="Aspartate Aminotransferase, domain 1"/>
    <property type="match status" value="1"/>
</dbReference>
<dbReference type="EC" id="2.6.1.9" evidence="9"/>
<evidence type="ECO:0000256" key="5">
    <source>
        <dbReference type="ARBA" id="ARBA00022576"/>
    </source>
</evidence>
<dbReference type="PANTHER" id="PTHR43643:SF3">
    <property type="entry name" value="HISTIDINOL-PHOSPHATE AMINOTRANSFERASE"/>
    <property type="match status" value="1"/>
</dbReference>
<dbReference type="InterPro" id="IPR015421">
    <property type="entry name" value="PyrdxlP-dep_Trfase_major"/>
</dbReference>
<dbReference type="InterPro" id="IPR015424">
    <property type="entry name" value="PyrdxlP-dep_Trfase"/>
</dbReference>
<dbReference type="EMBL" id="JAURTK010000004">
    <property type="protein sequence ID" value="MDP9648328.1"/>
    <property type="molecule type" value="Genomic_DNA"/>
</dbReference>
<dbReference type="Pfam" id="PF00155">
    <property type="entry name" value="Aminotran_1_2"/>
    <property type="match status" value="1"/>
</dbReference>
<evidence type="ECO:0000313" key="12">
    <source>
        <dbReference type="Proteomes" id="UP001229486"/>
    </source>
</evidence>
<evidence type="ECO:0000256" key="4">
    <source>
        <dbReference type="ARBA" id="ARBA00011738"/>
    </source>
</evidence>
<dbReference type="PANTHER" id="PTHR43643">
    <property type="entry name" value="HISTIDINOL-PHOSPHATE AMINOTRANSFERASE 2"/>
    <property type="match status" value="1"/>
</dbReference>
<dbReference type="NCBIfam" id="TIGR01141">
    <property type="entry name" value="hisC"/>
    <property type="match status" value="1"/>
</dbReference>
<accession>A0AB73IE63</accession>
<sequence>MTTSFGPSYVRAIAPYIAGKPISEVAREFGLDEANIVKLASNENPLGMPESAKRAMAQAASELGRYPDANAFELKAALSERYGVPSDWITLGNGSNDILEIAAHAFVEKGQSIIYAQYSFAVYALATQGLGARAIVVPAVEYGHDLDAMLAAITDDTRLIFVANPNNPTGTFIEGLKLEAFLDKVPRNVAVVLDEAYTEYLPAEKRYDSIEWVRRYPNLLVSRTFSKAFGLAGLRVGFAIAQPELTDLLNRLRQPFNVNTLAQAAAIAALNDKAFLEKSATLNAQGYRRLTEAFEKLGLEYVPSDGNFVLVRVGNDDAAGNRVNIELLKQGVIVRPVGNYGLPQWLRVTIGLPEENEAFIAALEKTLATAQAANLDPRASSI</sequence>
<keyword evidence="9" id="KW-0368">Histidine biosynthesis</keyword>
<dbReference type="AlphaFoldDB" id="A0AB73IE63"/>
<dbReference type="GO" id="GO:0004400">
    <property type="term" value="F:histidinol-phosphate transaminase activity"/>
    <property type="evidence" value="ECO:0007669"/>
    <property type="project" value="UniProtKB-UniRule"/>
</dbReference>
<keyword evidence="5 9" id="KW-0032">Aminotransferase</keyword>
<evidence type="ECO:0000256" key="6">
    <source>
        <dbReference type="ARBA" id="ARBA00022679"/>
    </source>
</evidence>
<evidence type="ECO:0000313" key="11">
    <source>
        <dbReference type="EMBL" id="MDP9648328.1"/>
    </source>
</evidence>
<reference evidence="11" key="1">
    <citation type="submission" date="2023-07" db="EMBL/GenBank/DDBJ databases">
        <title>Sorghum-associated microbial communities from plants grown in Nebraska, USA.</title>
        <authorList>
            <person name="Schachtman D."/>
        </authorList>
    </citation>
    <scope>NUCLEOTIDE SEQUENCE</scope>
    <source>
        <strain evidence="11">DS1061</strain>
    </source>
</reference>
<dbReference type="PROSITE" id="PS00599">
    <property type="entry name" value="AA_TRANSFER_CLASS_2"/>
    <property type="match status" value="1"/>
</dbReference>
<keyword evidence="9" id="KW-0028">Amino-acid biosynthesis</keyword>
<dbReference type="Gene3D" id="3.40.640.10">
    <property type="entry name" value="Type I PLP-dependent aspartate aminotransferase-like (Major domain)"/>
    <property type="match status" value="1"/>
</dbReference>
<comment type="subunit">
    <text evidence="4 9">Homodimer.</text>
</comment>
<gene>
    <name evidence="9" type="primary">hisC</name>
    <name evidence="11" type="ORF">J2793_003774</name>
</gene>
<dbReference type="Proteomes" id="UP001229486">
    <property type="component" value="Unassembled WGS sequence"/>
</dbReference>
<feature type="modified residue" description="N6-(pyridoxal phosphate)lysine" evidence="9">
    <location>
        <position position="227"/>
    </location>
</feature>
<feature type="domain" description="Aminotransferase class I/classII large" evidence="10">
    <location>
        <begin position="35"/>
        <end position="362"/>
    </location>
</feature>
<proteinExistence type="inferred from homology"/>
<evidence type="ECO:0000259" key="10">
    <source>
        <dbReference type="Pfam" id="PF00155"/>
    </source>
</evidence>
<dbReference type="RefSeq" id="WP_392394221.1">
    <property type="nucleotide sequence ID" value="NZ_JAURTK010000004.1"/>
</dbReference>
<evidence type="ECO:0000256" key="2">
    <source>
        <dbReference type="ARBA" id="ARBA00005011"/>
    </source>
</evidence>
<dbReference type="GO" id="GO:0030170">
    <property type="term" value="F:pyridoxal phosphate binding"/>
    <property type="evidence" value="ECO:0007669"/>
    <property type="project" value="InterPro"/>
</dbReference>
<name>A0AB73IE63_9BURK</name>
<comment type="catalytic activity">
    <reaction evidence="8 9">
        <text>L-histidinol phosphate + 2-oxoglutarate = 3-(imidazol-4-yl)-2-oxopropyl phosphate + L-glutamate</text>
        <dbReference type="Rhea" id="RHEA:23744"/>
        <dbReference type="ChEBI" id="CHEBI:16810"/>
        <dbReference type="ChEBI" id="CHEBI:29985"/>
        <dbReference type="ChEBI" id="CHEBI:57766"/>
        <dbReference type="ChEBI" id="CHEBI:57980"/>
        <dbReference type="EC" id="2.6.1.9"/>
    </reaction>
</comment>
<dbReference type="InterPro" id="IPR001917">
    <property type="entry name" value="Aminotrans_II_pyridoxalP_BS"/>
</dbReference>
<organism evidence="11 12">
    <name type="scientific">Paraburkholderia caledonica</name>
    <dbReference type="NCBI Taxonomy" id="134536"/>
    <lineage>
        <taxon>Bacteria</taxon>
        <taxon>Pseudomonadati</taxon>
        <taxon>Pseudomonadota</taxon>
        <taxon>Betaproteobacteria</taxon>
        <taxon>Burkholderiales</taxon>
        <taxon>Burkholderiaceae</taxon>
        <taxon>Paraburkholderia</taxon>
    </lineage>
</organism>
<evidence type="ECO:0000256" key="3">
    <source>
        <dbReference type="ARBA" id="ARBA00007970"/>
    </source>
</evidence>
<dbReference type="GO" id="GO:0000105">
    <property type="term" value="P:L-histidine biosynthetic process"/>
    <property type="evidence" value="ECO:0007669"/>
    <property type="project" value="UniProtKB-UniRule"/>
</dbReference>
<evidence type="ECO:0000256" key="7">
    <source>
        <dbReference type="ARBA" id="ARBA00022898"/>
    </source>
</evidence>
<evidence type="ECO:0000256" key="9">
    <source>
        <dbReference type="HAMAP-Rule" id="MF_01023"/>
    </source>
</evidence>
<dbReference type="InterPro" id="IPR015422">
    <property type="entry name" value="PyrdxlP-dep_Trfase_small"/>
</dbReference>